<name>A0AAW6HSK9_9MOLU</name>
<reference evidence="6 8" key="1">
    <citation type="submission" date="2021-11" db="EMBL/GenBank/DDBJ databases">
        <title>Description of Mycoplasma bradburyaesp. nov.from sea birds: a tribute to a great mycoplasmologist.</title>
        <authorList>
            <person name="Ramirez A.S."/>
            <person name="Poveda C."/>
            <person name="Suarez-Perez A."/>
            <person name="Rosales R.S."/>
            <person name="Dijkman R."/>
            <person name="Feberwee A."/>
            <person name="Spergser J."/>
            <person name="Szostak M.P."/>
            <person name="Ressel L."/>
            <person name="Calabuig P."/>
            <person name="Catania S."/>
            <person name="Gobbo F."/>
            <person name="Timofte D."/>
            <person name="Poveda J.B."/>
        </authorList>
    </citation>
    <scope>NUCLEOTIDE SEQUENCE</scope>
    <source>
        <strain evidence="5 8">T158</strain>
        <strain evidence="6">T264</strain>
    </source>
</reference>
<keyword evidence="1" id="KW-0645">Protease</keyword>
<dbReference type="InterPro" id="IPR051454">
    <property type="entry name" value="RNA/ubiquinone_mod_enzymes"/>
</dbReference>
<dbReference type="PROSITE" id="PS01276">
    <property type="entry name" value="PEPTIDASE_U32"/>
    <property type="match status" value="1"/>
</dbReference>
<evidence type="ECO:0000313" key="5">
    <source>
        <dbReference type="EMBL" id="MDC4181718.1"/>
    </source>
</evidence>
<accession>A0AAW6HSK9</accession>
<dbReference type="EMBL" id="JAJHZP010000015">
    <property type="protein sequence ID" value="MDC4183644.1"/>
    <property type="molecule type" value="Genomic_DNA"/>
</dbReference>
<evidence type="ECO:0000313" key="7">
    <source>
        <dbReference type="Proteomes" id="UP001216384"/>
    </source>
</evidence>
<dbReference type="Proteomes" id="UP001220940">
    <property type="component" value="Unassembled WGS sequence"/>
</dbReference>
<dbReference type="Pfam" id="PF16325">
    <property type="entry name" value="Peptidase_U32_C"/>
    <property type="match status" value="1"/>
</dbReference>
<feature type="domain" description="Peptidase family U32 C-terminal" evidence="4">
    <location>
        <begin position="323"/>
        <end position="392"/>
    </location>
</feature>
<proteinExistence type="inferred from homology"/>
<dbReference type="GO" id="GO:0006508">
    <property type="term" value="P:proteolysis"/>
    <property type="evidence" value="ECO:0007669"/>
    <property type="project" value="UniProtKB-KW"/>
</dbReference>
<comment type="similarity">
    <text evidence="3">Belongs to the peptidase U32 family.</text>
</comment>
<dbReference type="InterPro" id="IPR032525">
    <property type="entry name" value="Peptidase_U32_C"/>
</dbReference>
<protein>
    <submittedName>
        <fullName evidence="6">U32 family peptidase</fullName>
    </submittedName>
</protein>
<evidence type="ECO:0000259" key="4">
    <source>
        <dbReference type="Pfam" id="PF16325"/>
    </source>
</evidence>
<dbReference type="GO" id="GO:0008233">
    <property type="term" value="F:peptidase activity"/>
    <property type="evidence" value="ECO:0007669"/>
    <property type="project" value="UniProtKB-KW"/>
</dbReference>
<evidence type="ECO:0000313" key="8">
    <source>
        <dbReference type="Proteomes" id="UP001220940"/>
    </source>
</evidence>
<keyword evidence="2" id="KW-0378">Hydrolase</keyword>
<evidence type="ECO:0000313" key="6">
    <source>
        <dbReference type="EMBL" id="MDC4183644.1"/>
    </source>
</evidence>
<dbReference type="AlphaFoldDB" id="A0AAW6HSK9"/>
<dbReference type="RefSeq" id="WP_255034770.1">
    <property type="nucleotide sequence ID" value="NZ_CP101414.1"/>
</dbReference>
<keyword evidence="8" id="KW-1185">Reference proteome</keyword>
<dbReference type="Pfam" id="PF01136">
    <property type="entry name" value="Peptidase_U32"/>
    <property type="match status" value="1"/>
</dbReference>
<evidence type="ECO:0000256" key="2">
    <source>
        <dbReference type="ARBA" id="ARBA00022801"/>
    </source>
</evidence>
<dbReference type="Proteomes" id="UP001216384">
    <property type="component" value="Unassembled WGS sequence"/>
</dbReference>
<dbReference type="Gene3D" id="2.40.30.10">
    <property type="entry name" value="Translation factors"/>
    <property type="match status" value="1"/>
</dbReference>
<sequence>MKYELLAPAGDVQKAMFAIDYGADAVFIGAKAYSLRSSASNFFFKDIKEIVDYAHERNKKIYITVNVVCHNPLVKGYAKFIDELALTGVDGLIVADPFIIHHTKNNHPELELHLSTQQSVTNSKSALFWKSNGLSRVVLAREVTIEELELLMPNVKDKVEIEYFIHGAVCISFSGRCMMSNNWSLRDANVGGCAQSCRWRYDLKDEEMNHYSDSFTMSPKDMALIDEIKKLMELGVASFKVEGRMKSINYVATVIKSYRYAMNYYLTNGFNVNKDSEQEMLTKARAELKSAENRLTKKGFAHGQPGIDAMLYHEEERKIAQTFAFIVDEIQDDGYVKVTCKNNFKKAQEYMIYGPNFKFDEIKIVSLLNKEKKEVDVANDPMGIYYLKFDKNYQLMKNSIGHIKKTLD</sequence>
<evidence type="ECO:0000256" key="1">
    <source>
        <dbReference type="ARBA" id="ARBA00022670"/>
    </source>
</evidence>
<dbReference type="EMBL" id="JAJHZM010000002">
    <property type="protein sequence ID" value="MDC4181718.1"/>
    <property type="molecule type" value="Genomic_DNA"/>
</dbReference>
<gene>
    <name evidence="5" type="ORF">LNO68_00765</name>
    <name evidence="6" type="ORF">LNO71_03295</name>
</gene>
<comment type="caution">
    <text evidence="6">The sequence shown here is derived from an EMBL/GenBank/DDBJ whole genome shotgun (WGS) entry which is preliminary data.</text>
</comment>
<organism evidence="6 7">
    <name type="scientific">Mycoplasma bradburyae</name>
    <dbReference type="NCBI Taxonomy" id="2963128"/>
    <lineage>
        <taxon>Bacteria</taxon>
        <taxon>Bacillati</taxon>
        <taxon>Mycoplasmatota</taxon>
        <taxon>Mollicutes</taxon>
        <taxon>Mycoplasmataceae</taxon>
        <taxon>Mycoplasma</taxon>
    </lineage>
</organism>
<dbReference type="PANTHER" id="PTHR30217:SF6">
    <property type="entry name" value="TRNA HYDROXYLATION PROTEIN P"/>
    <property type="match status" value="1"/>
</dbReference>
<evidence type="ECO:0000256" key="3">
    <source>
        <dbReference type="ARBA" id="ARBA00038374"/>
    </source>
</evidence>
<dbReference type="InterPro" id="IPR001539">
    <property type="entry name" value="Peptidase_U32"/>
</dbReference>
<dbReference type="PANTHER" id="PTHR30217">
    <property type="entry name" value="PEPTIDASE U32 FAMILY"/>
    <property type="match status" value="1"/>
</dbReference>